<dbReference type="GO" id="GO:0016829">
    <property type="term" value="F:lyase activity"/>
    <property type="evidence" value="ECO:0007669"/>
    <property type="project" value="UniProtKB-KW"/>
</dbReference>
<dbReference type="InterPro" id="IPR010325">
    <property type="entry name" value="Rhamnogal_lyase"/>
</dbReference>
<evidence type="ECO:0000259" key="2">
    <source>
        <dbReference type="Pfam" id="PF14683"/>
    </source>
</evidence>
<evidence type="ECO:0000256" key="1">
    <source>
        <dbReference type="ARBA" id="ARBA00022729"/>
    </source>
</evidence>
<feature type="domain" description="Rhamnogalacturonan lyase" evidence="2">
    <location>
        <begin position="459"/>
        <end position="645"/>
    </location>
</feature>
<sequence length="653" mass="75045">MEVVWKRQWGLLVWFSVMIQFFLLSHCHLKYPQGSFSSSSFFSVVGSVAFQEEPIESGDEQWHCENHCVTSYGNLRGIKYHGVENLLDDGLDRDDRGYWDCSWEDVNGSNSKQSMILGDRFQVIMQTNNQVEVSFKTTWKSSDPLPALNVDKRYVMLSGSSGFYTYAIYERLKGWPGMFLWETRIVFKLSQKWFQYMAISDTRQRIMPTIADRERGQSLAYPEAVLLKNPMNSELEGEVDDKYQYSSESKNDRVHGWISLNSGIGFWIITPSYEFHAYECSLHWSSSKCYIENGEPWKKVFGPVFIHLNSVSDKTKATSLWGDAKQQTWKEIVSWPYSFPHSPDFLKSDQRGSVIGQLSVQDQYLKVGNGPARFAHVGLAAPEDARSWEYQTKGYQFWTRTDEHGNFYIKAVLPGAYNLHAWVSGVMGNYMYEATVTVTPGSVTKLPPLVFKPPRDGPTLWEIGIPNRHAAEFYVPNVTKNINTLYLEQDKFRQYGLWERYAELYPENDLVFTVGTSDYAKDWFFAHVLRRLPDGKFKATTWQIVFDLPKVDKAGTYKLRLVLAAAHMAEVQVRVNRRDAIRPDFTTGPTGRDNAIARHGIHGVQRSFTAALPGSLFVNGRNTIFLHQPRNQEAFQGVMYDYIRLEGPPQSTH</sequence>
<dbReference type="InterPro" id="IPR029413">
    <property type="entry name" value="RG-lyase_II"/>
</dbReference>
<organism evidence="4 5">
    <name type="scientific">Vitis vinifera</name>
    <name type="common">Grape</name>
    <dbReference type="NCBI Taxonomy" id="29760"/>
    <lineage>
        <taxon>Eukaryota</taxon>
        <taxon>Viridiplantae</taxon>
        <taxon>Streptophyta</taxon>
        <taxon>Embryophyta</taxon>
        <taxon>Tracheophyta</taxon>
        <taxon>Spermatophyta</taxon>
        <taxon>Magnoliopsida</taxon>
        <taxon>eudicotyledons</taxon>
        <taxon>Gunneridae</taxon>
        <taxon>Pentapetalae</taxon>
        <taxon>rosids</taxon>
        <taxon>Vitales</taxon>
        <taxon>Vitaceae</taxon>
        <taxon>Viteae</taxon>
        <taxon>Vitis</taxon>
    </lineage>
</organism>
<keyword evidence="4" id="KW-0456">Lyase</keyword>
<dbReference type="InterPro" id="IPR051850">
    <property type="entry name" value="Polysacch_Lyase_4"/>
</dbReference>
<dbReference type="Gene3D" id="2.70.98.10">
    <property type="match status" value="1"/>
</dbReference>
<dbReference type="EMBL" id="QGNW01001057">
    <property type="protein sequence ID" value="RVW57306.1"/>
    <property type="molecule type" value="Genomic_DNA"/>
</dbReference>
<dbReference type="AlphaFoldDB" id="A0A438FBH1"/>
<dbReference type="InterPro" id="IPR014718">
    <property type="entry name" value="GH-type_carb-bd"/>
</dbReference>
<comment type="caution">
    <text evidence="4">The sequence shown here is derived from an EMBL/GenBank/DDBJ whole genome shotgun (WGS) entry which is preliminary data.</text>
</comment>
<dbReference type="InterPro" id="IPR013784">
    <property type="entry name" value="Carb-bd-like_fold"/>
</dbReference>
<dbReference type="InterPro" id="IPR029411">
    <property type="entry name" value="RG-lyase_III"/>
</dbReference>
<dbReference type="Gene3D" id="2.60.40.1120">
    <property type="entry name" value="Carboxypeptidase-like, regulatory domain"/>
    <property type="match status" value="1"/>
</dbReference>
<feature type="domain" description="Rhamnogalacturonan lyase" evidence="3">
    <location>
        <begin position="373"/>
        <end position="446"/>
    </location>
</feature>
<dbReference type="CDD" id="cd10317">
    <property type="entry name" value="RGL4_C"/>
    <property type="match status" value="1"/>
</dbReference>
<evidence type="ECO:0000313" key="4">
    <source>
        <dbReference type="EMBL" id="RVW57306.1"/>
    </source>
</evidence>
<evidence type="ECO:0000259" key="3">
    <source>
        <dbReference type="Pfam" id="PF14686"/>
    </source>
</evidence>
<name>A0A438FBH1_VITVI</name>
<accession>A0A438FBH1</accession>
<dbReference type="SUPFAM" id="SSF49452">
    <property type="entry name" value="Starch-binding domain-like"/>
    <property type="match status" value="1"/>
</dbReference>
<dbReference type="CDD" id="cd10316">
    <property type="entry name" value="RGL4_M"/>
    <property type="match status" value="1"/>
</dbReference>
<protein>
    <submittedName>
        <fullName evidence="4">Putative rhamnogalacturonate lyase B</fullName>
    </submittedName>
</protein>
<dbReference type="Proteomes" id="UP000288805">
    <property type="component" value="Unassembled WGS sequence"/>
</dbReference>
<dbReference type="Gene3D" id="2.60.120.260">
    <property type="entry name" value="Galactose-binding domain-like"/>
    <property type="match status" value="1"/>
</dbReference>
<dbReference type="Pfam" id="PF14683">
    <property type="entry name" value="CBM-like"/>
    <property type="match status" value="1"/>
</dbReference>
<evidence type="ECO:0000313" key="5">
    <source>
        <dbReference type="Proteomes" id="UP000288805"/>
    </source>
</evidence>
<dbReference type="Pfam" id="PF06045">
    <property type="entry name" value="Rhamnogal_lyase"/>
    <property type="match status" value="1"/>
</dbReference>
<proteinExistence type="predicted"/>
<gene>
    <name evidence="4" type="primary">rglB</name>
    <name evidence="4" type="ORF">CK203_079238</name>
</gene>
<dbReference type="SUPFAM" id="SSF49785">
    <property type="entry name" value="Galactose-binding domain-like"/>
    <property type="match status" value="1"/>
</dbReference>
<dbReference type="GO" id="GO:0030246">
    <property type="term" value="F:carbohydrate binding"/>
    <property type="evidence" value="ECO:0007669"/>
    <property type="project" value="InterPro"/>
</dbReference>
<keyword evidence="1" id="KW-0732">Signal</keyword>
<dbReference type="PANTHER" id="PTHR32018">
    <property type="entry name" value="RHAMNOGALACTURONATE LYASE FAMILY PROTEIN"/>
    <property type="match status" value="1"/>
</dbReference>
<dbReference type="CDD" id="cd10320">
    <property type="entry name" value="RGL4_N"/>
    <property type="match status" value="1"/>
</dbReference>
<dbReference type="InterPro" id="IPR008979">
    <property type="entry name" value="Galactose-bd-like_sf"/>
</dbReference>
<dbReference type="PANTHER" id="PTHR32018:SF8">
    <property type="entry name" value="RHAMNOGALACTURONAN ENDOLYASE"/>
    <property type="match status" value="1"/>
</dbReference>
<dbReference type="Pfam" id="PF14686">
    <property type="entry name" value="fn3_3"/>
    <property type="match status" value="1"/>
</dbReference>
<reference evidence="4 5" key="1">
    <citation type="journal article" date="2018" name="PLoS Genet.">
        <title>Population sequencing reveals clonal diversity and ancestral inbreeding in the grapevine cultivar Chardonnay.</title>
        <authorList>
            <person name="Roach M.J."/>
            <person name="Johnson D.L."/>
            <person name="Bohlmann J."/>
            <person name="van Vuuren H.J."/>
            <person name="Jones S.J."/>
            <person name="Pretorius I.S."/>
            <person name="Schmidt S.A."/>
            <person name="Borneman A.R."/>
        </authorList>
    </citation>
    <scope>NUCLEOTIDE SEQUENCE [LARGE SCALE GENOMIC DNA]</scope>
    <source>
        <strain evidence="5">cv. Chardonnay</strain>
        <tissue evidence="4">Leaf</tissue>
    </source>
</reference>